<evidence type="ECO:0008006" key="2">
    <source>
        <dbReference type="Google" id="ProtNLM"/>
    </source>
</evidence>
<sequence length="199" mass="22899">MNMEVGTIKKGCEIGKGQYANKYILHACIYCGKERWVLFVKGRPYSLSCLTCANRINGKNRVGRYSMGKSGTWKGGRTIKKTGYVLITLAPDDFYYSMCDKSGRVPEHRLIVAKALGRCLHPWELVHHKHAKYPAGSVEDKQDNRYPENLQLVQEMQHRQITLLEKRIKYLEGRVTILEAENILLNESHQRSHKEVKHG</sequence>
<comment type="caution">
    <text evidence="1">The sequence shown here is derived from an EMBL/GenBank/DDBJ whole genome shotgun (WGS) entry which is preliminary data.</text>
</comment>
<accession>A0A0F9EGQ4</accession>
<proteinExistence type="predicted"/>
<dbReference type="AlphaFoldDB" id="A0A0F9EGQ4"/>
<reference evidence="1" key="1">
    <citation type="journal article" date="2015" name="Nature">
        <title>Complex archaea that bridge the gap between prokaryotes and eukaryotes.</title>
        <authorList>
            <person name="Spang A."/>
            <person name="Saw J.H."/>
            <person name="Jorgensen S.L."/>
            <person name="Zaremba-Niedzwiedzka K."/>
            <person name="Martijn J."/>
            <person name="Lind A.E."/>
            <person name="van Eijk R."/>
            <person name="Schleper C."/>
            <person name="Guy L."/>
            <person name="Ettema T.J."/>
        </authorList>
    </citation>
    <scope>NUCLEOTIDE SEQUENCE</scope>
</reference>
<organism evidence="1">
    <name type="scientific">marine sediment metagenome</name>
    <dbReference type="NCBI Taxonomy" id="412755"/>
    <lineage>
        <taxon>unclassified sequences</taxon>
        <taxon>metagenomes</taxon>
        <taxon>ecological metagenomes</taxon>
    </lineage>
</organism>
<name>A0A0F9EGQ4_9ZZZZ</name>
<gene>
    <name evidence="1" type="ORF">LCGC14_2154920</name>
</gene>
<evidence type="ECO:0000313" key="1">
    <source>
        <dbReference type="EMBL" id="KKL65446.1"/>
    </source>
</evidence>
<dbReference type="EMBL" id="LAZR01027525">
    <property type="protein sequence ID" value="KKL65446.1"/>
    <property type="molecule type" value="Genomic_DNA"/>
</dbReference>
<protein>
    <recommendedName>
        <fullName evidence="2">HNH nuclease domain-containing protein</fullName>
    </recommendedName>
</protein>